<feature type="compositionally biased region" description="Basic residues" evidence="1">
    <location>
        <begin position="7"/>
        <end position="18"/>
    </location>
</feature>
<accession>A0A239GY58</accession>
<gene>
    <name evidence="2" type="ORF">SAMN06264365_122111</name>
</gene>
<proteinExistence type="predicted"/>
<reference evidence="2 3" key="1">
    <citation type="submission" date="2017-06" db="EMBL/GenBank/DDBJ databases">
        <authorList>
            <person name="Kim H.J."/>
            <person name="Triplett B.A."/>
        </authorList>
    </citation>
    <scope>NUCLEOTIDE SEQUENCE [LARGE SCALE GENOMIC DNA]</scope>
    <source>
        <strain evidence="2 3">DSM 43151</strain>
    </source>
</reference>
<evidence type="ECO:0000256" key="1">
    <source>
        <dbReference type="SAM" id="MobiDB-lite"/>
    </source>
</evidence>
<dbReference type="AlphaFoldDB" id="A0A239GY58"/>
<dbReference type="EMBL" id="FZNR01000022">
    <property type="protein sequence ID" value="SNS73728.1"/>
    <property type="molecule type" value="Genomic_DNA"/>
</dbReference>
<feature type="region of interest" description="Disordered" evidence="1">
    <location>
        <begin position="186"/>
        <end position="226"/>
    </location>
</feature>
<evidence type="ECO:0000313" key="2">
    <source>
        <dbReference type="EMBL" id="SNS73728.1"/>
    </source>
</evidence>
<organism evidence="2 3">
    <name type="scientific">Actinoplanes regularis</name>
    <dbReference type="NCBI Taxonomy" id="52697"/>
    <lineage>
        <taxon>Bacteria</taxon>
        <taxon>Bacillati</taxon>
        <taxon>Actinomycetota</taxon>
        <taxon>Actinomycetes</taxon>
        <taxon>Micromonosporales</taxon>
        <taxon>Micromonosporaceae</taxon>
        <taxon>Actinoplanes</taxon>
    </lineage>
</organism>
<evidence type="ECO:0000313" key="3">
    <source>
        <dbReference type="Proteomes" id="UP000198415"/>
    </source>
</evidence>
<protein>
    <submittedName>
        <fullName evidence="2">Uncharacterized protein</fullName>
    </submittedName>
</protein>
<dbReference type="Proteomes" id="UP000198415">
    <property type="component" value="Unassembled WGS sequence"/>
</dbReference>
<feature type="compositionally biased region" description="Low complexity" evidence="1">
    <location>
        <begin position="193"/>
        <end position="204"/>
    </location>
</feature>
<feature type="region of interest" description="Disordered" evidence="1">
    <location>
        <begin position="86"/>
        <end position="118"/>
    </location>
</feature>
<name>A0A239GY58_9ACTN</name>
<feature type="region of interest" description="Disordered" evidence="1">
    <location>
        <begin position="1"/>
        <end position="63"/>
    </location>
</feature>
<keyword evidence="3" id="KW-1185">Reference proteome</keyword>
<sequence length="255" mass="26719">MPTPTCRRPRRRAPHRWRYGPDVTAGRPPDVPGGRMRRSRRLAAAPTMSRSVMSTGWVPGRSRSAGRYTAASSRSGAPATAAISLGSARLPGPAREPRVPRFGGPGAARGSQLAGDGGEHGLHDQFALLYAFGFGAHVGPEGAGGRIVRGGPPCVAGMPVLHPADGQRSESQATISVVDLEFADQAARPPPAAAASSSGCPRPRLSWQPSGDPVHGQRAGYSSPSLSGRRCPWRYRHGVTASSRRICPFTVGRIG</sequence>